<evidence type="ECO:0000313" key="2">
    <source>
        <dbReference type="Proteomes" id="UP000664940"/>
    </source>
</evidence>
<evidence type="ECO:0000313" key="1">
    <source>
        <dbReference type="EMBL" id="KAF6131073.1"/>
    </source>
</evidence>
<proteinExistence type="predicted"/>
<dbReference type="Proteomes" id="UP000664940">
    <property type="component" value="Unassembled WGS sequence"/>
</dbReference>
<accession>A0A834BE75</accession>
<name>A0A834BE75_9CHIR</name>
<reference evidence="1 2" key="1">
    <citation type="journal article" date="2020" name="Nature">
        <title>Six reference-quality genomes reveal evolution of bat adaptations.</title>
        <authorList>
            <person name="Jebb D."/>
            <person name="Huang Z."/>
            <person name="Pippel M."/>
            <person name="Hughes G.M."/>
            <person name="Lavrichenko K."/>
            <person name="Devanna P."/>
            <person name="Winkler S."/>
            <person name="Jermiin L.S."/>
            <person name="Skirmuntt E.C."/>
            <person name="Katzourakis A."/>
            <person name="Burkitt-Gray L."/>
            <person name="Ray D.A."/>
            <person name="Sullivan K.A.M."/>
            <person name="Roscito J.G."/>
            <person name="Kirilenko B.M."/>
            <person name="Davalos L.M."/>
            <person name="Corthals A.P."/>
            <person name="Power M.L."/>
            <person name="Jones G."/>
            <person name="Ransome R.D."/>
            <person name="Dechmann D.K.N."/>
            <person name="Locatelli A.G."/>
            <person name="Puechmaille S.J."/>
            <person name="Fedrigo O."/>
            <person name="Jarvis E.D."/>
            <person name="Hiller M."/>
            <person name="Vernes S.C."/>
            <person name="Myers E.W."/>
            <person name="Teeling E.C."/>
        </authorList>
    </citation>
    <scope>NUCLEOTIDE SEQUENCE [LARGE SCALE GENOMIC DNA]</scope>
    <source>
        <strain evidence="1">Bat1K_MPI-CBG_1</strain>
    </source>
</reference>
<gene>
    <name evidence="1" type="ORF">HJG60_007974</name>
</gene>
<dbReference type="EMBL" id="JABVXQ010000001">
    <property type="protein sequence ID" value="KAF6131073.1"/>
    <property type="molecule type" value="Genomic_DNA"/>
</dbReference>
<comment type="caution">
    <text evidence="1">The sequence shown here is derived from an EMBL/GenBank/DDBJ whole genome shotgun (WGS) entry which is preliminary data.</text>
</comment>
<sequence length="127" mass="14401">MWGWGREWGREGTMAVVPFSWDLRPFSGILGCKLCPGPQSPPHWVRQLQLAYSGTTRCVLARWMAVALISYQVFPDPRAPMTRARPARPLLPIWMYGSTSTSWLSDFHSDKSSVSSGCYSVYKLLLF</sequence>
<organism evidence="1 2">
    <name type="scientific">Phyllostomus discolor</name>
    <name type="common">pale spear-nosed bat</name>
    <dbReference type="NCBI Taxonomy" id="89673"/>
    <lineage>
        <taxon>Eukaryota</taxon>
        <taxon>Metazoa</taxon>
        <taxon>Chordata</taxon>
        <taxon>Craniata</taxon>
        <taxon>Vertebrata</taxon>
        <taxon>Euteleostomi</taxon>
        <taxon>Mammalia</taxon>
        <taxon>Eutheria</taxon>
        <taxon>Laurasiatheria</taxon>
        <taxon>Chiroptera</taxon>
        <taxon>Yangochiroptera</taxon>
        <taxon>Phyllostomidae</taxon>
        <taxon>Phyllostominae</taxon>
        <taxon>Phyllostomus</taxon>
    </lineage>
</organism>
<dbReference type="AlphaFoldDB" id="A0A834BE75"/>
<protein>
    <submittedName>
        <fullName evidence="1">Uncharacterized protein</fullName>
    </submittedName>
</protein>